<gene>
    <name evidence="5" type="ORF">F4Y42_13590</name>
</gene>
<dbReference type="GO" id="GO:0005829">
    <property type="term" value="C:cytosol"/>
    <property type="evidence" value="ECO:0007669"/>
    <property type="project" value="TreeGrafter"/>
</dbReference>
<evidence type="ECO:0008006" key="6">
    <source>
        <dbReference type="Google" id="ProtNLM"/>
    </source>
</evidence>
<dbReference type="PANTHER" id="PTHR42849:SF1">
    <property type="entry name" value="N-ACETYLNEURAMINATE LYASE"/>
    <property type="match status" value="1"/>
</dbReference>
<proteinExistence type="inferred from homology"/>
<dbReference type="EMBL" id="VXRG01000111">
    <property type="protein sequence ID" value="MXY94468.1"/>
    <property type="molecule type" value="Genomic_DNA"/>
</dbReference>
<accession>A0A6B0YYI8</accession>
<name>A0A6B0YYI8_9CHLR</name>
<dbReference type="InterPro" id="IPR002220">
    <property type="entry name" value="DapA-like"/>
</dbReference>
<evidence type="ECO:0000256" key="2">
    <source>
        <dbReference type="PIRNR" id="PIRNR001365"/>
    </source>
</evidence>
<comment type="caution">
    <text evidence="5">The sequence shown here is derived from an EMBL/GenBank/DDBJ whole genome shotgun (WGS) entry which is preliminary data.</text>
</comment>
<dbReference type="Gene3D" id="3.20.20.70">
    <property type="entry name" value="Aldolase class I"/>
    <property type="match status" value="1"/>
</dbReference>
<sequence length="302" mass="31765">MDNSFHGAWPALITPATADDGANLTALRELIDYMLAKNVDGLYVLGGTGEGLLISAEDRRRVAEAAIDQVGGRIPVIVHVGSISTPEAAALACHAQEQGADGISSVLPVYLGGLDATYRHYGAIASAAPDLPFFPYLFGGQIDAFSLMKELLSRFPNVGGAKYTGPNMYEIAQIIELGDDLPAGRGWTIFSGMDEQCLFAAMMGAPGNIGSTLNVMPGAYSRMHASCKSGDFAQALSLQKQANRLTEVMINHGVAAALRVSMKALGIDCGPLRLPQETISPQKEEILLAELEDAGLAALAAM</sequence>
<dbReference type="SUPFAM" id="SSF51569">
    <property type="entry name" value="Aldolase"/>
    <property type="match status" value="1"/>
</dbReference>
<feature type="binding site" evidence="4">
    <location>
        <position position="48"/>
    </location>
    <ligand>
        <name>pyruvate</name>
        <dbReference type="ChEBI" id="CHEBI:15361"/>
    </ligand>
</feature>
<evidence type="ECO:0000256" key="1">
    <source>
        <dbReference type="ARBA" id="ARBA00023239"/>
    </source>
</evidence>
<dbReference type="PIRSF" id="PIRSF001365">
    <property type="entry name" value="DHDPS"/>
    <property type="match status" value="1"/>
</dbReference>
<dbReference type="SMART" id="SM01130">
    <property type="entry name" value="DHDPS"/>
    <property type="match status" value="1"/>
</dbReference>
<keyword evidence="1 2" id="KW-0456">Lyase</keyword>
<dbReference type="PANTHER" id="PTHR42849">
    <property type="entry name" value="N-ACETYLNEURAMINATE LYASE"/>
    <property type="match status" value="1"/>
</dbReference>
<feature type="active site" description="Proton donor/acceptor" evidence="3">
    <location>
        <position position="136"/>
    </location>
</feature>
<feature type="active site" description="Schiff-base intermediate with substrate" evidence="3">
    <location>
        <position position="162"/>
    </location>
</feature>
<organism evidence="5">
    <name type="scientific">Caldilineaceae bacterium SB0664_bin_27</name>
    <dbReference type="NCBI Taxonomy" id="2605260"/>
    <lineage>
        <taxon>Bacteria</taxon>
        <taxon>Bacillati</taxon>
        <taxon>Chloroflexota</taxon>
        <taxon>Caldilineae</taxon>
        <taxon>Caldilineales</taxon>
        <taxon>Caldilineaceae</taxon>
    </lineage>
</organism>
<dbReference type="GO" id="GO:0019262">
    <property type="term" value="P:N-acetylneuraminate catabolic process"/>
    <property type="evidence" value="ECO:0007669"/>
    <property type="project" value="TreeGrafter"/>
</dbReference>
<evidence type="ECO:0000256" key="4">
    <source>
        <dbReference type="PIRSR" id="PIRSR001365-2"/>
    </source>
</evidence>
<evidence type="ECO:0000256" key="3">
    <source>
        <dbReference type="PIRSR" id="PIRSR001365-1"/>
    </source>
</evidence>
<protein>
    <recommendedName>
        <fullName evidence="6">Dihydrodipicolinate synthase family protein</fullName>
    </recommendedName>
</protein>
<dbReference type="PRINTS" id="PR00146">
    <property type="entry name" value="DHPICSNTHASE"/>
</dbReference>
<dbReference type="Pfam" id="PF00701">
    <property type="entry name" value="DHDPS"/>
    <property type="match status" value="1"/>
</dbReference>
<dbReference type="GO" id="GO:0008747">
    <property type="term" value="F:N-acetylneuraminate lyase activity"/>
    <property type="evidence" value="ECO:0007669"/>
    <property type="project" value="TreeGrafter"/>
</dbReference>
<dbReference type="InterPro" id="IPR013785">
    <property type="entry name" value="Aldolase_TIM"/>
</dbReference>
<feature type="binding site" evidence="4">
    <location>
        <position position="209"/>
    </location>
    <ligand>
        <name>pyruvate</name>
        <dbReference type="ChEBI" id="CHEBI:15361"/>
    </ligand>
</feature>
<evidence type="ECO:0000313" key="5">
    <source>
        <dbReference type="EMBL" id="MXY94468.1"/>
    </source>
</evidence>
<reference evidence="5" key="1">
    <citation type="submission" date="2019-09" db="EMBL/GenBank/DDBJ databases">
        <title>Characterisation of the sponge microbiome using genome-centric metagenomics.</title>
        <authorList>
            <person name="Engelberts J.P."/>
            <person name="Robbins S.J."/>
            <person name="De Goeij J.M."/>
            <person name="Aranda M."/>
            <person name="Bell S.C."/>
            <person name="Webster N.S."/>
        </authorList>
    </citation>
    <scope>NUCLEOTIDE SEQUENCE</scope>
    <source>
        <strain evidence="5">SB0664_bin_27</strain>
    </source>
</reference>
<comment type="similarity">
    <text evidence="2">Belongs to the DapA family.</text>
</comment>
<dbReference type="AlphaFoldDB" id="A0A6B0YYI8"/>